<proteinExistence type="predicted"/>
<dbReference type="AlphaFoldDB" id="A0A6C0ETA5"/>
<dbReference type="Gene3D" id="3.40.960.10">
    <property type="entry name" value="VSR Endonuclease"/>
    <property type="match status" value="1"/>
</dbReference>
<evidence type="ECO:0000313" key="1">
    <source>
        <dbReference type="EMBL" id="QHT31559.1"/>
    </source>
</evidence>
<organism evidence="1">
    <name type="scientific">viral metagenome</name>
    <dbReference type="NCBI Taxonomy" id="1070528"/>
    <lineage>
        <taxon>unclassified sequences</taxon>
        <taxon>metagenomes</taxon>
        <taxon>organismal metagenomes</taxon>
    </lineage>
</organism>
<name>A0A6C0ETA5_9ZZZZ</name>
<reference evidence="1" key="1">
    <citation type="journal article" date="2020" name="Nature">
        <title>Giant virus diversity and host interactions through global metagenomics.</title>
        <authorList>
            <person name="Schulz F."/>
            <person name="Roux S."/>
            <person name="Paez-Espino D."/>
            <person name="Jungbluth S."/>
            <person name="Walsh D.A."/>
            <person name="Denef V.J."/>
            <person name="McMahon K.D."/>
            <person name="Konstantinidis K.T."/>
            <person name="Eloe-Fadrosh E.A."/>
            <person name="Kyrpides N.C."/>
            <person name="Woyke T."/>
        </authorList>
    </citation>
    <scope>NUCLEOTIDE SEQUENCE</scope>
    <source>
        <strain evidence="1">GVMAG-M-3300009155-48</strain>
    </source>
</reference>
<sequence length="592" mass="71431">MNDFMNSIKNDRVKQGTWNKIENHKKYAIWLGETLGYKNMEDWYKITSDVINKTYGSGLIKWYKGSPSLFLKSVFPEYNWLEWKFTQTSQHFWKDVENHKKYAIWLEETLGYKNMEDWYKITIEQIYNNFGGGLVGRYYKGSPSSFINSVFPEYNWLGWKFSVSPYNFWNFETEKQYAIWLGETLGYKNMEDWYGILRKLIIDNFGGGYILKKYNGSPSLFIKSVFPEYNWLEWKFSVTTDFWEHVENHKKYAIWLGKTLGYKNMEDWYKITSDVIRNNYGSTLLNNNHYNGSPTLFIKSVFPEHNWLEWKFTQTSQHFWKDIENHKKYAIWLEEILGYKNMEDWYKITCDLISNNYGGGLLTKYYNSSPSLFIKSVFPNYKWLEWKFTRSGQHFWKDIDNHKKYAMWLGETLGYNNMEDWYKIIRNQIYNNYGSGLLSEYYNSSPSLFIKSVFPNYKWIKSKFKHNYSIGQIEWLEYIKLSTPDIIHALNNENGEFKIPNSNYSADGYSENKNCIYEYHGDFWHGNMKIYNPKDINPCTKTSYEQLYNNTLNKQIFCEKEGFIYKYIWESEWIRGKNAVIILQKKYIQRFK</sequence>
<protein>
    <submittedName>
        <fullName evidence="1">Uncharacterized protein</fullName>
    </submittedName>
</protein>
<accession>A0A6C0ETA5</accession>
<dbReference type="EMBL" id="MN738924">
    <property type="protein sequence ID" value="QHT31559.1"/>
    <property type="molecule type" value="Genomic_DNA"/>
</dbReference>